<evidence type="ECO:0000313" key="2">
    <source>
        <dbReference type="Proteomes" id="UP001322277"/>
    </source>
</evidence>
<protein>
    <submittedName>
        <fullName evidence="1">Uncharacterized protein</fullName>
    </submittedName>
</protein>
<accession>A0AAX4I0N6</accession>
<name>A0AAX4I0N6_9PEZI</name>
<dbReference type="AlphaFoldDB" id="A0AAX4I0N6"/>
<dbReference type="EMBL" id="CP137305">
    <property type="protein sequence ID" value="WQF76962.1"/>
    <property type="molecule type" value="Genomic_DNA"/>
</dbReference>
<dbReference type="RefSeq" id="XP_062774186.1">
    <property type="nucleotide sequence ID" value="XM_062918135.1"/>
</dbReference>
<dbReference type="KEGG" id="cdet:87938479"/>
<organism evidence="1 2">
    <name type="scientific">Colletotrichum destructivum</name>
    <dbReference type="NCBI Taxonomy" id="34406"/>
    <lineage>
        <taxon>Eukaryota</taxon>
        <taxon>Fungi</taxon>
        <taxon>Dikarya</taxon>
        <taxon>Ascomycota</taxon>
        <taxon>Pezizomycotina</taxon>
        <taxon>Sordariomycetes</taxon>
        <taxon>Hypocreomycetidae</taxon>
        <taxon>Glomerellales</taxon>
        <taxon>Glomerellaceae</taxon>
        <taxon>Colletotrichum</taxon>
        <taxon>Colletotrichum destructivum species complex</taxon>
    </lineage>
</organism>
<dbReference type="GeneID" id="87938479"/>
<sequence>MAVTFEPWVRMPRTCKIPSTGALASASPDTSTASTVPATANRVAGSSGIITENPAKRRKSSNDFLKLGSASTPLGRHESSRSTVPAFSAQKLPNVPDVALATLARKNYKFLHFFWAMDPDKRDAIIAEIGDGVDGETWWRVNHYHPLYASEPCKIAFLIIAEKYLDQKSIQKAIADYKHEKNKTNKGEGQRPPMSQYGCYRCYTLQPEAAFEANPPHVVVFPCGRLTMYKGENDLPAFQGGAHLLRRYCIECGVRDGLYLDNVLVESMTNQKWWVCKCRRIHWVSPSKSYVECEGCLRKSAFRSVKEEVTVLFPSWGVPLMELGPKEHPTCCSQADIRR</sequence>
<proteinExistence type="predicted"/>
<keyword evidence="2" id="KW-1185">Reference proteome</keyword>
<reference evidence="2" key="1">
    <citation type="journal article" date="2023" name="bioRxiv">
        <title>Complete genome of the Medicago anthracnose fungus, Colletotrichum destructivum, reveals a mini-chromosome-like region within a core chromosome.</title>
        <authorList>
            <person name="Lapalu N."/>
            <person name="Simon A."/>
            <person name="Lu A."/>
            <person name="Plaumann P.-L."/>
            <person name="Amselem J."/>
            <person name="Pigne S."/>
            <person name="Auger A."/>
            <person name="Koch C."/>
            <person name="Dallery J.-F."/>
            <person name="O'Connell R.J."/>
        </authorList>
    </citation>
    <scope>NUCLEOTIDE SEQUENCE [LARGE SCALE GENOMIC DNA]</scope>
    <source>
        <strain evidence="2">CBS 520.97</strain>
    </source>
</reference>
<gene>
    <name evidence="1" type="ORF">CDEST_01976</name>
</gene>
<dbReference type="Proteomes" id="UP001322277">
    <property type="component" value="Chromosome 1"/>
</dbReference>
<evidence type="ECO:0000313" key="1">
    <source>
        <dbReference type="EMBL" id="WQF76962.1"/>
    </source>
</evidence>